<dbReference type="InterPro" id="IPR008920">
    <property type="entry name" value="TF_FadR/GntR_C"/>
</dbReference>
<dbReference type="SUPFAM" id="SSF46785">
    <property type="entry name" value="Winged helix' DNA-binding domain"/>
    <property type="match status" value="1"/>
</dbReference>
<dbReference type="InterPro" id="IPR036390">
    <property type="entry name" value="WH_DNA-bd_sf"/>
</dbReference>
<dbReference type="InterPro" id="IPR011711">
    <property type="entry name" value="GntR_C"/>
</dbReference>
<dbReference type="Proteomes" id="UP000679247">
    <property type="component" value="Chromosome"/>
</dbReference>
<dbReference type="InterPro" id="IPR036388">
    <property type="entry name" value="WH-like_DNA-bd_sf"/>
</dbReference>
<keyword evidence="3" id="KW-0804">Transcription</keyword>
<dbReference type="PRINTS" id="PR00035">
    <property type="entry name" value="HTHGNTR"/>
</dbReference>
<dbReference type="Gene3D" id="1.20.120.530">
    <property type="entry name" value="GntR ligand-binding domain-like"/>
    <property type="match status" value="1"/>
</dbReference>
<evidence type="ECO:0000256" key="2">
    <source>
        <dbReference type="ARBA" id="ARBA00023125"/>
    </source>
</evidence>
<keyword evidence="6" id="KW-1185">Reference proteome</keyword>
<dbReference type="SUPFAM" id="SSF48008">
    <property type="entry name" value="GntR ligand-binding domain-like"/>
    <property type="match status" value="1"/>
</dbReference>
<dbReference type="PANTHER" id="PTHR43537:SF43">
    <property type="entry name" value="GNTR-FAMILY TRANSCRIPTIONAL REGULATOR"/>
    <property type="match status" value="1"/>
</dbReference>
<dbReference type="RefSeq" id="WP_214473946.1">
    <property type="nucleotide sequence ID" value="NZ_CANKUS010000025.1"/>
</dbReference>
<dbReference type="Pfam" id="PF00392">
    <property type="entry name" value="GntR"/>
    <property type="match status" value="1"/>
</dbReference>
<name>A0ABX8F5T9_9BACI</name>
<sequence>MDEKASKLKMQSVKRKTLSDQVIDQIIDLLLTGKLHPGDKLPTEMELMEMLFVSRPVLREALSSLETIGIIHRKTREGTFLSDKIGSQPYRIMLALAAGDIKAILETRFTQELGLVSLAAEKISELELKKLKETIHIMETSDGDYSEADREFHRIIACSASNYMTEGLIDPLLNMYDTILANISTENRNKEITLQQHKDIYNALEKRDPIQSYLSMYKHLDYVRKKTLKNINE</sequence>
<reference evidence="5 6" key="1">
    <citation type="submission" date="2021-03" db="EMBL/GenBank/DDBJ databases">
        <title>The first data on the complete genome of the tetrodotoxin-producing bacterium.</title>
        <authorList>
            <person name="Melnikova D.I."/>
            <person name="Nijland R."/>
            <person name="Magarlamov T.Y."/>
        </authorList>
    </citation>
    <scope>NUCLEOTIDE SEQUENCE [LARGE SCALE GENOMIC DNA]</scope>
    <source>
        <strain evidence="5 6">1839</strain>
    </source>
</reference>
<dbReference type="Gene3D" id="1.10.10.10">
    <property type="entry name" value="Winged helix-like DNA-binding domain superfamily/Winged helix DNA-binding domain"/>
    <property type="match status" value="1"/>
</dbReference>
<dbReference type="SMART" id="SM00895">
    <property type="entry name" value="FCD"/>
    <property type="match status" value="1"/>
</dbReference>
<dbReference type="EMBL" id="CP071709">
    <property type="protein sequence ID" value="QVY59795.1"/>
    <property type="molecule type" value="Genomic_DNA"/>
</dbReference>
<dbReference type="PANTHER" id="PTHR43537">
    <property type="entry name" value="TRANSCRIPTIONAL REGULATOR, GNTR FAMILY"/>
    <property type="match status" value="1"/>
</dbReference>
<dbReference type="PROSITE" id="PS50949">
    <property type="entry name" value="HTH_GNTR"/>
    <property type="match status" value="1"/>
</dbReference>
<feature type="domain" description="HTH gntR-type" evidence="4">
    <location>
        <begin position="16"/>
        <end position="84"/>
    </location>
</feature>
<protein>
    <submittedName>
        <fullName evidence="5">FadR family transcriptional regulator</fullName>
    </submittedName>
</protein>
<evidence type="ECO:0000259" key="4">
    <source>
        <dbReference type="PROSITE" id="PS50949"/>
    </source>
</evidence>
<dbReference type="SMART" id="SM00345">
    <property type="entry name" value="HTH_GNTR"/>
    <property type="match status" value="1"/>
</dbReference>
<keyword evidence="1" id="KW-0805">Transcription regulation</keyword>
<gene>
    <name evidence="5" type="ORF">J1899_12050</name>
</gene>
<organism evidence="5 6">
    <name type="scientific">Cytobacillus gottheilii</name>
    <dbReference type="NCBI Taxonomy" id="859144"/>
    <lineage>
        <taxon>Bacteria</taxon>
        <taxon>Bacillati</taxon>
        <taxon>Bacillota</taxon>
        <taxon>Bacilli</taxon>
        <taxon>Bacillales</taxon>
        <taxon>Bacillaceae</taxon>
        <taxon>Cytobacillus</taxon>
    </lineage>
</organism>
<evidence type="ECO:0000256" key="1">
    <source>
        <dbReference type="ARBA" id="ARBA00023015"/>
    </source>
</evidence>
<evidence type="ECO:0000313" key="5">
    <source>
        <dbReference type="EMBL" id="QVY59795.1"/>
    </source>
</evidence>
<dbReference type="InterPro" id="IPR000524">
    <property type="entry name" value="Tscrpt_reg_HTH_GntR"/>
</dbReference>
<dbReference type="Pfam" id="PF07729">
    <property type="entry name" value="FCD"/>
    <property type="match status" value="1"/>
</dbReference>
<evidence type="ECO:0000256" key="3">
    <source>
        <dbReference type="ARBA" id="ARBA00023163"/>
    </source>
</evidence>
<evidence type="ECO:0000313" key="6">
    <source>
        <dbReference type="Proteomes" id="UP000679247"/>
    </source>
</evidence>
<dbReference type="CDD" id="cd07377">
    <property type="entry name" value="WHTH_GntR"/>
    <property type="match status" value="1"/>
</dbReference>
<keyword evidence="2" id="KW-0238">DNA-binding</keyword>
<proteinExistence type="predicted"/>
<accession>A0ABX8F5T9</accession>